<sequence>MPISPIVSGGTANRPKRRMKMKAGVTASAAASLSTRDGWKKHPTRCAVSRAKPKEKNMETVGELIRNYWPLVAGIGSLAGIGTFAWLSNRFVPKAEHRKLEERVAEMEKAFASLPSSDDWHEMDKRMVQVATQNEAIMNSLKGIENRLSMLFENELRQEQK</sequence>
<evidence type="ECO:0000313" key="1">
    <source>
        <dbReference type="EMBL" id="ELR65863.1"/>
    </source>
</evidence>
<organism evidence="1 2">
    <name type="scientific">Photobacterium marinum</name>
    <dbReference type="NCBI Taxonomy" id="1056511"/>
    <lineage>
        <taxon>Bacteria</taxon>
        <taxon>Pseudomonadati</taxon>
        <taxon>Pseudomonadota</taxon>
        <taxon>Gammaproteobacteria</taxon>
        <taxon>Vibrionales</taxon>
        <taxon>Vibrionaceae</taxon>
        <taxon>Photobacterium</taxon>
    </lineage>
</organism>
<keyword evidence="2" id="KW-1185">Reference proteome</keyword>
<reference evidence="1 2" key="1">
    <citation type="submission" date="2012-12" db="EMBL/GenBank/DDBJ databases">
        <title>Genome Assembly of Photobacterium sp. AK15.</title>
        <authorList>
            <person name="Khatri I."/>
            <person name="Vaidya B."/>
            <person name="Srinivas T.N.R."/>
            <person name="Subramanian S."/>
            <person name="Pinnaka A."/>
        </authorList>
    </citation>
    <scope>NUCLEOTIDE SEQUENCE [LARGE SCALE GENOMIC DNA]</scope>
    <source>
        <strain evidence="1 2">AK15</strain>
    </source>
</reference>
<dbReference type="PATRIC" id="fig|1056511.3.peg.2443"/>
<protein>
    <submittedName>
        <fullName evidence="1">Uncharacterized protein</fullName>
    </submittedName>
</protein>
<dbReference type="Pfam" id="PF10805">
    <property type="entry name" value="DUF2730"/>
    <property type="match status" value="1"/>
</dbReference>
<dbReference type="AlphaFoldDB" id="L8JC79"/>
<comment type="caution">
    <text evidence="1">The sequence shown here is derived from an EMBL/GenBank/DDBJ whole genome shotgun (WGS) entry which is preliminary data.</text>
</comment>
<proteinExistence type="predicted"/>
<evidence type="ECO:0000313" key="2">
    <source>
        <dbReference type="Proteomes" id="UP000011134"/>
    </source>
</evidence>
<dbReference type="InterPro" id="IPR020269">
    <property type="entry name" value="Phage_Mu_Releasin"/>
</dbReference>
<gene>
    <name evidence="1" type="ORF">C942_00950</name>
</gene>
<dbReference type="EMBL" id="AMZO01000016">
    <property type="protein sequence ID" value="ELR65863.1"/>
    <property type="molecule type" value="Genomic_DNA"/>
</dbReference>
<accession>L8JC79</accession>
<dbReference type="Proteomes" id="UP000011134">
    <property type="component" value="Unassembled WGS sequence"/>
</dbReference>
<name>L8JC79_9GAMM</name>